<dbReference type="PANTHER" id="PTHR23138:SF87">
    <property type="entry name" value="E3 SUMO-PROTEIN LIGASE RANBP2"/>
    <property type="match status" value="1"/>
</dbReference>
<gene>
    <name evidence="9" type="ORF">Dbus_chr3Rg689</name>
</gene>
<feature type="domain" description="RanBD1" evidence="7">
    <location>
        <begin position="1244"/>
        <end position="1379"/>
    </location>
</feature>
<feature type="domain" description="RanBP2-type" evidence="8">
    <location>
        <begin position="1743"/>
        <end position="1772"/>
    </location>
</feature>
<evidence type="ECO:0000313" key="10">
    <source>
        <dbReference type="Proteomes" id="UP000494163"/>
    </source>
</evidence>
<evidence type="ECO:0000256" key="6">
    <source>
        <dbReference type="SAM" id="MobiDB-lite"/>
    </source>
</evidence>
<dbReference type="SMART" id="SM00547">
    <property type="entry name" value="ZnF_RBZ"/>
    <property type="match status" value="2"/>
</dbReference>
<dbReference type="FunFam" id="2.30.29.30:FF:000018">
    <property type="entry name" value="E3 SUMO-protein ligase RanBP2"/>
    <property type="match status" value="3"/>
</dbReference>
<dbReference type="CDD" id="cd13172">
    <property type="entry name" value="RanBD2_RanBP2_insect-like"/>
    <property type="match status" value="1"/>
</dbReference>
<feature type="compositionally biased region" description="Low complexity" evidence="6">
    <location>
        <begin position="1214"/>
        <end position="1230"/>
    </location>
</feature>
<feature type="domain" description="RanBD1" evidence="7">
    <location>
        <begin position="2015"/>
        <end position="2142"/>
    </location>
</feature>
<feature type="compositionally biased region" description="Low complexity" evidence="6">
    <location>
        <begin position="1719"/>
        <end position="1730"/>
    </location>
</feature>
<feature type="compositionally biased region" description="Polar residues" evidence="6">
    <location>
        <begin position="2440"/>
        <end position="2454"/>
    </location>
</feature>
<keyword evidence="10" id="KW-1185">Reference proteome</keyword>
<dbReference type="Gene3D" id="2.30.29.30">
    <property type="entry name" value="Pleckstrin-homology domain (PH domain)/Phosphotyrosine-binding domain (PTB)"/>
    <property type="match status" value="4"/>
</dbReference>
<dbReference type="SMART" id="SM00160">
    <property type="entry name" value="RanBD"/>
    <property type="match status" value="4"/>
</dbReference>
<dbReference type="OMA" id="RCIGNHG"/>
<dbReference type="Gene3D" id="1.25.40.10">
    <property type="entry name" value="Tetratricopeptide repeat domain"/>
    <property type="match status" value="1"/>
</dbReference>
<sequence>MFKTRKELDEHVHGFIGKIPPGPERDLKGYSIARLYVKINEFPKAIEYLTAYLRVKDEYSGHKLIAQCYKEQTPPDYNKVLDHYQRCIQLNPRQPDVIKDACQLLNEHAAVYNSERAAYWIDLAKDEPELRESDIVYALSLKQRTSTNSGGGDQQQSVELLLHRELIARPQDPVIRVRLMHSYLESKRHDEAFNFAYKTEVESTAAEWQSTEWYEVVWTVLRKCESQKDNSNNWAYWELTLITLERLVQLSLQSEPCLAECTTQLFKFDQYLNKFSLLADKLTANGCRELHQCCVEHFAGQLLLHAATLLFKRELQSKKNSTWSNTIRTALPLLLLGYQQQPFKEKTPHWHRHCSNVQKKLLQFWRYQAAFRCAQLARTLQGCLRQNQDDELGKPAQKRSLWDSSDELLSNIRQQCADKKWRQQLYQMLYTHTDQKLKEQTTYMARDSRLEHPLYEWPAVADIEELEQRALKLMPVPTLMQHVYLALSSDNLAAMQRVHFYDHMQQDCKQGALHFLGCDALSRLDVDIFLYGVVLQAQRKLETMRENFSCQAQQAQGPYMLPYANMVLKRFDLVTADQLKWWKLMLSIYNHAEQLSMEQRATLQCGLEAVRGLNGPHADMILVFQLGNLLENRAERATTSAGLHARIETIYKHGFNMLRRHRQQQLEPFARFFKFSNANASSVWLQTQQLAEKAISYMSARLFKQRLYEEFLEEMRGLQLPMACYMQAEAYRQLAQSPRSPRVARQSYRERRQDCLRQTQHLLLEHVDHPLSTLVEREMRSYIEDDIGQTNDLHNNSSTYEDAQDDYYAEVASNRSRRSKPEMVAAPVNLELENTVKQMSKQLCGLQDDVANSMDAMRQDIKSLTDKFAEKLTLIEDMLKLKIRQETPTRDLDAAAAAVAASNFGLEDLLNIEESLQSNCVTPQNAAAAAVAGMGQDRFFSPGNVNTYGNPMYPNPNQMYNYFANQQAAQFMRGPQPPQSGPNYYGKCLPFAGNAPFMDGLNGLNYGTPQSLVASMPSTPGTGFFNNSPQALSQQMPQQMPQQMQQQLIQQMPQQLPQQLAPQLPPQLAPQLPPVVPALQTPAVLPKPTAPLVVPAPAPASVPSTVVLFNRAQNNQPVEKEPPANVVITSSDPLPKPAMSSAQPTLSVTIPAQHIKPSLVSQTTEPTAAATTSSSNIFSLDKEQSSSMFGDFSNFSFKAQVAQAAAEKQREQAASEAEAELNESSSSQQQADNSAELDYDPRPDFQGIIPLPAEVEVRTGEEDEQVKFTNRAKLYRFAEKEWKERGTGNIKILLNPQGVSRILMRRDQTHKICANHQIMANMSLTTPQLDAEGKSFIWGANDFADEKLTVEKFLVRFKLPETAKEFKAAFDDAVKSAGAGAGSNKQQTAVPTKPQTMFAGMASNSFVTSTPSPATPTPAAAKPKQLEAAKLNSAAPASAVPKSLFGGATTVKTTDAPAPAAASPFANFTFDSKSSTGNYSFASLAAQQPQSTSTSSSSSTTTTTTSTTFTTVQDKTCGGNNSTAFTTAFNFGSQSNSSVSSSSMLQQPTSGTETTDADDAEYVPTAQFTPVIPLPELIKVVTGEEDELVLFEHRAKLLRFDRDASEWKERGIGNMKLLQQKANPSQIRLLMRREQVLKICCNQRLLPETKFNYASNTQNALTWAGQDFAEQEVTTELLCVRFKSADTCKQFYDAVLKAQASMDNEQLASTKPEKAEKVTPPTAEASATKAPAAKGFGDAFKPKAGSWSCQGCYTTNVAEQLYCLACETPKDDTVPPKPAAGALNLSNSTSGGSSKFSFGMPSAGGFSFVAKPATDLSSTTGFSFNTKPTEQQKDAVVTTTTASTTGFTAPAVSSTTSGFGDAFKPKTGSWSCPGCYTSNDSTQLYCLCCEAPKDDTVPKKDNQLGGGLNLTTSTSQKFNFGFGPKTTDATTKDSIASIAPSVSESSSQIDAAKSTGSGIFGSASFSFMPKSSNSFSFAMPTATSSLAQQPKSPAAAAADNNDDDSHVEEEENNAYFAPVIPLPDKIDVKTGEEDEELLYVQRSKLYRLTEEGEWKERGLGDVKILRHKQSKSLRCVMRREQVLKTCLNHVLNADVIYKPKDDKTWLFVVHDYSEGETQLERFALRFKNQEIAQAFHNAVQEALSGTAVAIKDTEEQPAAVGQQQPAAVSKELQELANKVQLNTEFFTSEHKCAGCRGCEPDSFAYGPVSTPTEQAALPMMQPALKMPPAKPKQPTTSVSTPTTPAAAVSPASANRPLLKASTLVSNNNNHNSFGGFSTSVSECVNPTSNSPASTTIASTGGFLFGTTGKTLFGSSASIFGNKLGNQQDIPQAQKSIFGTSIFGSNNMFASNNNSGSTNDYVFGAKQNTFSFGDLAANKTESPKNNKDNVEITLNNSKPMVGFAELAAANSGDDFSSLAAKPIGVQKSSTGGFFGLTHQNDFKNFQSPKSTTQNESSDETNDENYDPHYEPIIALPEEIVLSTGEENEIKLFGERGMLYRYDATTKEWKERGVGEVKILKHKSQKSYRIVMRREQIHKLVLNVPVSKNFSITYMNDQKKSLIWGSLNFAEDPNGVVEKLACRFKKSEMAERFLTIINS</sequence>
<evidence type="ECO:0000256" key="2">
    <source>
        <dbReference type="ARBA" id="ARBA00022723"/>
    </source>
</evidence>
<dbReference type="Pfam" id="PF00638">
    <property type="entry name" value="Ran_BP1"/>
    <property type="match status" value="4"/>
</dbReference>
<dbReference type="GO" id="GO:0005643">
    <property type="term" value="C:nuclear pore"/>
    <property type="evidence" value="ECO:0007669"/>
    <property type="project" value="TreeGrafter"/>
</dbReference>
<feature type="region of interest" description="Disordered" evidence="6">
    <location>
        <begin position="1706"/>
        <end position="1730"/>
    </location>
</feature>
<feature type="region of interest" description="Disordered" evidence="6">
    <location>
        <begin position="2440"/>
        <end position="2465"/>
    </location>
</feature>
<dbReference type="SMR" id="A0A0M3QXI6"/>
<feature type="compositionally biased region" description="Low complexity" evidence="6">
    <location>
        <begin position="1408"/>
        <end position="1421"/>
    </location>
</feature>
<dbReference type="Pfam" id="PF00641">
    <property type="entry name" value="Zn_ribbon_RanBP"/>
    <property type="match status" value="2"/>
</dbReference>
<dbReference type="STRING" id="30019.A0A0M3QXI6"/>
<dbReference type="InterPro" id="IPR045255">
    <property type="entry name" value="RanBP1-like"/>
</dbReference>
<evidence type="ECO:0000259" key="7">
    <source>
        <dbReference type="PROSITE" id="PS50196"/>
    </source>
</evidence>
<feature type="region of interest" description="Disordered" evidence="6">
    <location>
        <begin position="1536"/>
        <end position="1560"/>
    </location>
</feature>
<feature type="non-terminal residue" evidence="9">
    <location>
        <position position="2597"/>
    </location>
</feature>
<evidence type="ECO:0000313" key="9">
    <source>
        <dbReference type="EMBL" id="ALC45939.1"/>
    </source>
</evidence>
<dbReference type="PROSITE" id="PS01358">
    <property type="entry name" value="ZF_RANBP2_1"/>
    <property type="match status" value="2"/>
</dbReference>
<dbReference type="InterPro" id="IPR011993">
    <property type="entry name" value="PH-like_dom_sf"/>
</dbReference>
<feature type="domain" description="RanBD1" evidence="7">
    <location>
        <begin position="1567"/>
        <end position="1704"/>
    </location>
</feature>
<feature type="domain" description="RanBD1" evidence="7">
    <location>
        <begin position="2467"/>
        <end position="2597"/>
    </location>
</feature>
<accession>A0A0M3QXI6</accession>
<dbReference type="SUPFAM" id="SSF50729">
    <property type="entry name" value="PH domain-like"/>
    <property type="match status" value="4"/>
</dbReference>
<feature type="region of interest" description="Disordered" evidence="6">
    <location>
        <begin position="2226"/>
        <end position="2251"/>
    </location>
</feature>
<feature type="domain" description="RanBP2-type" evidence="8">
    <location>
        <begin position="1866"/>
        <end position="1895"/>
    </location>
</feature>
<dbReference type="SUPFAM" id="SSF48452">
    <property type="entry name" value="TPR-like"/>
    <property type="match status" value="1"/>
</dbReference>
<feature type="compositionally biased region" description="Low complexity" evidence="6">
    <location>
        <begin position="2234"/>
        <end position="2251"/>
    </location>
</feature>
<keyword evidence="4" id="KW-0862">Zinc</keyword>
<keyword evidence="1" id="KW-0597">Phosphoprotein</keyword>
<feature type="region of interest" description="Disordered" evidence="6">
    <location>
        <begin position="1405"/>
        <end position="1428"/>
    </location>
</feature>
<evidence type="ECO:0000259" key="8">
    <source>
        <dbReference type="PROSITE" id="PS50199"/>
    </source>
</evidence>
<dbReference type="GO" id="GO:0008270">
    <property type="term" value="F:zinc ion binding"/>
    <property type="evidence" value="ECO:0007669"/>
    <property type="project" value="UniProtKB-KW"/>
</dbReference>
<dbReference type="PANTHER" id="PTHR23138">
    <property type="entry name" value="RAN BINDING PROTEIN"/>
    <property type="match status" value="1"/>
</dbReference>
<evidence type="ECO:0000256" key="1">
    <source>
        <dbReference type="ARBA" id="ARBA00022553"/>
    </source>
</evidence>
<dbReference type="GO" id="GO:0005737">
    <property type="term" value="C:cytoplasm"/>
    <property type="evidence" value="ECO:0007669"/>
    <property type="project" value="TreeGrafter"/>
</dbReference>
<dbReference type="PROSITE" id="PS50199">
    <property type="entry name" value="ZF_RANBP2_2"/>
    <property type="match status" value="2"/>
</dbReference>
<dbReference type="InterPro" id="IPR011990">
    <property type="entry name" value="TPR-like_helical_dom_sf"/>
</dbReference>
<dbReference type="OrthoDB" id="2357150at2759"/>
<feature type="region of interest" description="Disordered" evidence="6">
    <location>
        <begin position="1207"/>
        <end position="1245"/>
    </location>
</feature>
<reference evidence="9 10" key="1">
    <citation type="submission" date="2015-08" db="EMBL/GenBank/DDBJ databases">
        <title>Ancestral chromatin configuration constrains chromatin evolution on differentiating sex chromosomes in Drosophila.</title>
        <authorList>
            <person name="Zhou Q."/>
            <person name="Bachtrog D."/>
        </authorList>
    </citation>
    <scope>NUCLEOTIDE SEQUENCE [LARGE SCALE GENOMIC DNA]</scope>
    <source>
        <tissue evidence="9">Whole larvae</tissue>
    </source>
</reference>
<evidence type="ECO:0000256" key="5">
    <source>
        <dbReference type="PROSITE-ProRule" id="PRU00322"/>
    </source>
</evidence>
<proteinExistence type="predicted"/>
<dbReference type="EMBL" id="CP012526">
    <property type="protein sequence ID" value="ALC45939.1"/>
    <property type="molecule type" value="Genomic_DNA"/>
</dbReference>
<dbReference type="GO" id="GO:0005096">
    <property type="term" value="F:GTPase activator activity"/>
    <property type="evidence" value="ECO:0007669"/>
    <property type="project" value="TreeGrafter"/>
</dbReference>
<feature type="compositionally biased region" description="Low complexity" evidence="6">
    <location>
        <begin position="1536"/>
        <end position="1550"/>
    </location>
</feature>
<feature type="region of interest" description="Disordered" evidence="6">
    <location>
        <begin position="1984"/>
        <end position="2014"/>
    </location>
</feature>
<protein>
    <submittedName>
        <fullName evidence="9">Nup358</fullName>
    </submittedName>
</protein>
<dbReference type="PROSITE" id="PS50196">
    <property type="entry name" value="RANBD1"/>
    <property type="match status" value="4"/>
</dbReference>
<name>A0A0M3QXI6_DROBS</name>
<dbReference type="InterPro" id="IPR000156">
    <property type="entry name" value="Ran_bind_dom"/>
</dbReference>
<dbReference type="InterPro" id="IPR001876">
    <property type="entry name" value="Znf_RanBP2"/>
</dbReference>
<keyword evidence="2" id="KW-0479">Metal-binding</keyword>
<evidence type="ECO:0000256" key="3">
    <source>
        <dbReference type="ARBA" id="ARBA00022771"/>
    </source>
</evidence>
<feature type="compositionally biased region" description="Acidic residues" evidence="6">
    <location>
        <begin position="2000"/>
        <end position="2012"/>
    </location>
</feature>
<dbReference type="Gene3D" id="4.10.1060.10">
    <property type="entry name" value="Zinc finger, RanBP2-type"/>
    <property type="match status" value="2"/>
</dbReference>
<evidence type="ECO:0000256" key="4">
    <source>
        <dbReference type="ARBA" id="ARBA00022833"/>
    </source>
</evidence>
<organism evidence="9 10">
    <name type="scientific">Drosophila busckii</name>
    <name type="common">Fruit fly</name>
    <dbReference type="NCBI Taxonomy" id="30019"/>
    <lineage>
        <taxon>Eukaryota</taxon>
        <taxon>Metazoa</taxon>
        <taxon>Ecdysozoa</taxon>
        <taxon>Arthropoda</taxon>
        <taxon>Hexapoda</taxon>
        <taxon>Insecta</taxon>
        <taxon>Pterygota</taxon>
        <taxon>Neoptera</taxon>
        <taxon>Endopterygota</taxon>
        <taxon>Diptera</taxon>
        <taxon>Brachycera</taxon>
        <taxon>Muscomorpha</taxon>
        <taxon>Ephydroidea</taxon>
        <taxon>Drosophilidae</taxon>
        <taxon>Drosophila</taxon>
    </lineage>
</organism>
<keyword evidence="3 5" id="KW-0863">Zinc-finger</keyword>
<dbReference type="Proteomes" id="UP000494163">
    <property type="component" value="Chromosome 3R"/>
</dbReference>